<proteinExistence type="predicted"/>
<evidence type="ECO:0000313" key="3">
    <source>
        <dbReference type="Proteomes" id="UP001590951"/>
    </source>
</evidence>
<dbReference type="Proteomes" id="UP001590951">
    <property type="component" value="Unassembled WGS sequence"/>
</dbReference>
<sequence>MDWTDSKYEHNEGDEDTVVDSKHDVGEDVQESKEGHEAIEEYLKYQGLPIGWDMATGRYRRRPAILRANKQMYAEAVSILYSELQVRLKLDNLLIPGEELNNNLTVKGTIRPSIRAWRHNPLLGIGREDENGNRVYTSPAMGRLHGASYIR</sequence>
<name>A0ABR4AYL1_9LECA</name>
<comment type="caution">
    <text evidence="2">The sequence shown here is derived from an EMBL/GenBank/DDBJ whole genome shotgun (WGS) entry which is preliminary data.</text>
</comment>
<protein>
    <submittedName>
        <fullName evidence="2">Uncharacterized protein</fullName>
    </submittedName>
</protein>
<feature type="region of interest" description="Disordered" evidence="1">
    <location>
        <begin position="1"/>
        <end position="27"/>
    </location>
</feature>
<keyword evidence="3" id="KW-1185">Reference proteome</keyword>
<organism evidence="2 3">
    <name type="scientific">Lepraria finkii</name>
    <dbReference type="NCBI Taxonomy" id="1340010"/>
    <lineage>
        <taxon>Eukaryota</taxon>
        <taxon>Fungi</taxon>
        <taxon>Dikarya</taxon>
        <taxon>Ascomycota</taxon>
        <taxon>Pezizomycotina</taxon>
        <taxon>Lecanoromycetes</taxon>
        <taxon>OSLEUM clade</taxon>
        <taxon>Lecanoromycetidae</taxon>
        <taxon>Lecanorales</taxon>
        <taxon>Lecanorineae</taxon>
        <taxon>Stereocaulaceae</taxon>
        <taxon>Lepraria</taxon>
    </lineage>
</organism>
<evidence type="ECO:0000313" key="2">
    <source>
        <dbReference type="EMBL" id="KAL2050744.1"/>
    </source>
</evidence>
<dbReference type="EMBL" id="JBHFEH010000043">
    <property type="protein sequence ID" value="KAL2050744.1"/>
    <property type="molecule type" value="Genomic_DNA"/>
</dbReference>
<gene>
    <name evidence="2" type="ORF">ABVK25_008982</name>
</gene>
<reference evidence="2 3" key="1">
    <citation type="submission" date="2024-09" db="EMBL/GenBank/DDBJ databases">
        <title>Rethinking Asexuality: The Enigmatic Case of Functional Sexual Genes in Lepraria (Stereocaulaceae).</title>
        <authorList>
            <person name="Doellman M."/>
            <person name="Sun Y."/>
            <person name="Barcenas-Pena A."/>
            <person name="Lumbsch H.T."/>
            <person name="Grewe F."/>
        </authorList>
    </citation>
    <scope>NUCLEOTIDE SEQUENCE [LARGE SCALE GENOMIC DNA]</scope>
    <source>
        <strain evidence="2 3">Grewe 0041</strain>
    </source>
</reference>
<feature type="compositionally biased region" description="Basic and acidic residues" evidence="1">
    <location>
        <begin position="1"/>
        <end position="11"/>
    </location>
</feature>
<evidence type="ECO:0000256" key="1">
    <source>
        <dbReference type="SAM" id="MobiDB-lite"/>
    </source>
</evidence>
<accession>A0ABR4AYL1</accession>